<dbReference type="OrthoDB" id="448450at2759"/>
<sequence length="85" mass="9282">MMIQLRQRSEEIASLTEPGVLVVEGVGRSFCSGADLEFVSEISTPVIGSAYYQFMFGTLRNIHSSPLDGLACDQAVDLRLFPLLS</sequence>
<name>A0A3P7JZM3_STRVU</name>
<evidence type="ECO:0008006" key="3">
    <source>
        <dbReference type="Google" id="ProtNLM"/>
    </source>
</evidence>
<dbReference type="SUPFAM" id="SSF52096">
    <property type="entry name" value="ClpP/crotonase"/>
    <property type="match status" value="1"/>
</dbReference>
<dbReference type="Proteomes" id="UP000270094">
    <property type="component" value="Unassembled WGS sequence"/>
</dbReference>
<organism evidence="1 2">
    <name type="scientific">Strongylus vulgaris</name>
    <name type="common">Blood worm</name>
    <dbReference type="NCBI Taxonomy" id="40348"/>
    <lineage>
        <taxon>Eukaryota</taxon>
        <taxon>Metazoa</taxon>
        <taxon>Ecdysozoa</taxon>
        <taxon>Nematoda</taxon>
        <taxon>Chromadorea</taxon>
        <taxon>Rhabditida</taxon>
        <taxon>Rhabditina</taxon>
        <taxon>Rhabditomorpha</taxon>
        <taxon>Strongyloidea</taxon>
        <taxon>Strongylidae</taxon>
        <taxon>Strongylus</taxon>
    </lineage>
</organism>
<gene>
    <name evidence="1" type="ORF">SVUK_LOCUS16745</name>
</gene>
<dbReference type="Gene3D" id="3.90.226.10">
    <property type="entry name" value="2-enoyl-CoA Hydratase, Chain A, domain 1"/>
    <property type="match status" value="1"/>
</dbReference>
<evidence type="ECO:0000313" key="1">
    <source>
        <dbReference type="EMBL" id="VDM81747.1"/>
    </source>
</evidence>
<accession>A0A3P7JZM3</accession>
<protein>
    <recommendedName>
        <fullName evidence="3">3-hydroxyisobutyryl-coenzyme A hydrolase</fullName>
    </recommendedName>
</protein>
<reference evidence="1 2" key="1">
    <citation type="submission" date="2018-11" db="EMBL/GenBank/DDBJ databases">
        <authorList>
            <consortium name="Pathogen Informatics"/>
        </authorList>
    </citation>
    <scope>NUCLEOTIDE SEQUENCE [LARGE SCALE GENOMIC DNA]</scope>
</reference>
<keyword evidence="2" id="KW-1185">Reference proteome</keyword>
<evidence type="ECO:0000313" key="2">
    <source>
        <dbReference type="Proteomes" id="UP000270094"/>
    </source>
</evidence>
<dbReference type="InterPro" id="IPR029045">
    <property type="entry name" value="ClpP/crotonase-like_dom_sf"/>
</dbReference>
<dbReference type="AlphaFoldDB" id="A0A3P7JZM3"/>
<dbReference type="EMBL" id="UYYB01114321">
    <property type="protein sequence ID" value="VDM81747.1"/>
    <property type="molecule type" value="Genomic_DNA"/>
</dbReference>
<proteinExistence type="predicted"/>